<dbReference type="GO" id="GO:0004553">
    <property type="term" value="F:hydrolase activity, hydrolyzing O-glycosyl compounds"/>
    <property type="evidence" value="ECO:0007669"/>
    <property type="project" value="InterPro"/>
</dbReference>
<evidence type="ECO:0000259" key="2">
    <source>
        <dbReference type="PROSITE" id="PS51766"/>
    </source>
</evidence>
<dbReference type="SUPFAM" id="SSF63446">
    <property type="entry name" value="Type I dockerin domain"/>
    <property type="match status" value="1"/>
</dbReference>
<protein>
    <submittedName>
        <fullName evidence="3">Beta-N-acetylglucosaminidase</fullName>
    </submittedName>
</protein>
<comment type="caution">
    <text evidence="3">The sequence shown here is derived from an EMBL/GenBank/DDBJ whole genome shotgun (WGS) entry which is preliminary data.</text>
</comment>
<feature type="region of interest" description="Disordered" evidence="1">
    <location>
        <begin position="556"/>
        <end position="580"/>
    </location>
</feature>
<dbReference type="InterPro" id="IPR036439">
    <property type="entry name" value="Dockerin_dom_sf"/>
</dbReference>
<dbReference type="InterPro" id="IPR002901">
    <property type="entry name" value="MGlyc_endo_b_GlcNAc-like_dom"/>
</dbReference>
<gene>
    <name evidence="3" type="ORF">EDD61_10536</name>
</gene>
<dbReference type="Proteomes" id="UP000295773">
    <property type="component" value="Unassembled WGS sequence"/>
</dbReference>
<organism evidence="3 4">
    <name type="scientific">Longicatena caecimuris</name>
    <dbReference type="NCBI Taxonomy" id="1796635"/>
    <lineage>
        <taxon>Bacteria</taxon>
        <taxon>Bacillati</taxon>
        <taxon>Bacillota</taxon>
        <taxon>Erysipelotrichia</taxon>
        <taxon>Erysipelotrichales</taxon>
        <taxon>Erysipelotrichaceae</taxon>
        <taxon>Longicatena</taxon>
    </lineage>
</organism>
<dbReference type="AlphaFoldDB" id="A0A4R3TKP8"/>
<dbReference type="CDD" id="cd14256">
    <property type="entry name" value="Dockerin_I"/>
    <property type="match status" value="1"/>
</dbReference>
<evidence type="ECO:0000256" key="1">
    <source>
        <dbReference type="SAM" id="MobiDB-lite"/>
    </source>
</evidence>
<feature type="compositionally biased region" description="Basic and acidic residues" evidence="1">
    <location>
        <begin position="557"/>
        <end position="574"/>
    </location>
</feature>
<dbReference type="PROSITE" id="PS51766">
    <property type="entry name" value="DOCKERIN"/>
    <property type="match status" value="1"/>
</dbReference>
<proteinExistence type="predicted"/>
<dbReference type="Pfam" id="PF00404">
    <property type="entry name" value="Dockerin_1"/>
    <property type="match status" value="1"/>
</dbReference>
<dbReference type="RefSeq" id="WP_132224189.1">
    <property type="nucleotide sequence ID" value="NZ_JANKBG010000006.1"/>
</dbReference>
<feature type="domain" description="Dockerin" evidence="2">
    <location>
        <begin position="571"/>
        <end position="633"/>
    </location>
</feature>
<dbReference type="InterPro" id="IPR002105">
    <property type="entry name" value="Dockerin_1_rpt"/>
</dbReference>
<reference evidence="3 4" key="1">
    <citation type="submission" date="2019-03" db="EMBL/GenBank/DDBJ databases">
        <title>Genomic Encyclopedia of Type Strains, Phase IV (KMG-IV): sequencing the most valuable type-strain genomes for metagenomic binning, comparative biology and taxonomic classification.</title>
        <authorList>
            <person name="Goeker M."/>
        </authorList>
    </citation>
    <scope>NUCLEOTIDE SEQUENCE [LARGE SCALE GENOMIC DNA]</scope>
    <source>
        <strain evidence="3 4">DSM 29481</strain>
    </source>
</reference>
<dbReference type="GO" id="GO:0004040">
    <property type="term" value="F:amidase activity"/>
    <property type="evidence" value="ECO:0007669"/>
    <property type="project" value="InterPro"/>
</dbReference>
<evidence type="ECO:0000313" key="4">
    <source>
        <dbReference type="Proteomes" id="UP000295773"/>
    </source>
</evidence>
<accession>A0A4R3TKP8</accession>
<dbReference type="InterPro" id="IPR016134">
    <property type="entry name" value="Dockerin_dom"/>
</dbReference>
<sequence>MRKTKVFTIFLGVSLLAVNVLPNIEKKLFAEEEHSETRKGSSYGDQTGMFLKMDEDGKITYVKANPQGVKEDITLPEDTDEEVTFDVEMETKDGASAEVGHYDTIEDAVKTANMLQLTRSMMRSANSDVDVSVYSKNVLRSTTKPSIVKFKVLDGGMTTPYKEVDTNISGYTSAVYAVDAAYLGTVDGKVKFRMAGVTGLVDAKYVTIQEYTAKVNVSYYYVTKNKLYHQIFTPYYSSSQRVGNAPAYLKENTKYFSYDGHYFYTAFETMINDYQKDVYSRAVNKESPYYNYYQFLSMRTVSSFTADHLNKRLLEGTTNTKSKLRNRGVDFINAQQYGTNAALAFGLAVNESAWGNSSIAQEKNNIFGLNAVDTSPGTSANTFASVAACINDFAKNWVSLGYTDPYDWRYYGPHLGDKQSGMNVQYASDPYWGEKAAAQGYFLEDLSGKKDSDKYTLVIDTGVKPISIYKDAKTSSKEYYQNGNSNSKVIHQFPFVVLDTVKNSQGTWYKIRTDCILKADRSAKNNDSNGLYDYTYNYGYIKVKDSMMVIYEGNQDANHDKVPDTPDKPDEKVLPGDVNGDGKLSPADYVKIKNHIMGVTKLKGTPLKAADANQDGKISPADYVVVKNRIMGK</sequence>
<name>A0A4R3TKP8_9FIRM</name>
<dbReference type="PROSITE" id="PS00018">
    <property type="entry name" value="EF_HAND_1"/>
    <property type="match status" value="2"/>
</dbReference>
<dbReference type="Pfam" id="PF01832">
    <property type="entry name" value="Glucosaminidase"/>
    <property type="match status" value="1"/>
</dbReference>
<dbReference type="Gene3D" id="1.10.1330.10">
    <property type="entry name" value="Dockerin domain"/>
    <property type="match status" value="1"/>
</dbReference>
<dbReference type="Gene3D" id="1.10.530.10">
    <property type="match status" value="1"/>
</dbReference>
<dbReference type="GO" id="GO:0000272">
    <property type="term" value="P:polysaccharide catabolic process"/>
    <property type="evidence" value="ECO:0007669"/>
    <property type="project" value="InterPro"/>
</dbReference>
<keyword evidence="4" id="KW-1185">Reference proteome</keyword>
<dbReference type="InterPro" id="IPR018247">
    <property type="entry name" value="EF_Hand_1_Ca_BS"/>
</dbReference>
<dbReference type="EMBL" id="SMBP01000005">
    <property type="protein sequence ID" value="TCU62230.1"/>
    <property type="molecule type" value="Genomic_DNA"/>
</dbReference>
<evidence type="ECO:0000313" key="3">
    <source>
        <dbReference type="EMBL" id="TCU62230.1"/>
    </source>
</evidence>